<feature type="compositionally biased region" description="Acidic residues" evidence="1">
    <location>
        <begin position="312"/>
        <end position="325"/>
    </location>
</feature>
<organism evidence="2 3">
    <name type="scientific">Microbacterium schleiferi</name>
    <dbReference type="NCBI Taxonomy" id="69362"/>
    <lineage>
        <taxon>Bacteria</taxon>
        <taxon>Bacillati</taxon>
        <taxon>Actinomycetota</taxon>
        <taxon>Actinomycetes</taxon>
        <taxon>Micrococcales</taxon>
        <taxon>Microbacteriaceae</taxon>
        <taxon>Microbacterium</taxon>
    </lineage>
</organism>
<dbReference type="Proteomes" id="UP000594480">
    <property type="component" value="Chromosome"/>
</dbReference>
<feature type="region of interest" description="Disordered" evidence="1">
    <location>
        <begin position="1"/>
        <end position="24"/>
    </location>
</feature>
<keyword evidence="3" id="KW-1185">Reference proteome</keyword>
<gene>
    <name evidence="2" type="ORF">IT882_10275</name>
</gene>
<evidence type="ECO:0000313" key="3">
    <source>
        <dbReference type="Proteomes" id="UP000594480"/>
    </source>
</evidence>
<evidence type="ECO:0000256" key="1">
    <source>
        <dbReference type="SAM" id="MobiDB-lite"/>
    </source>
</evidence>
<feature type="region of interest" description="Disordered" evidence="1">
    <location>
        <begin position="285"/>
        <end position="325"/>
    </location>
</feature>
<dbReference type="AlphaFoldDB" id="A0A7S8MVX6"/>
<sequence length="325" mass="33848">MADKVHQIHSLPDDAPWSGGLPPEGSDEHPMFIRALDRVLSIQRPVVLAHLRSIRLRQPNATSTEIIRTLERRYLAAVTTGGAAVGATAVVPGIGTGVTLALSGVETVAFLEATTLFAQSVAEVHGIPVSDPNRARALVLMLMLGQEGVDLVSQLANQATGRGPTRSTYWGEMVTKTIPKAAMGPIVDRLKTTFVRQFAAKGGASWIGKALPFGIGAAIGGTGNHILGRRVLAGSRRAFGIPPRALPPETEPLPGARRLEHSAVSAVRRAGSVVGTGVSRGATAVGNGVSRGTTAISGAARSITRRPHKDADDDTDAETTDAAPE</sequence>
<proteinExistence type="predicted"/>
<reference evidence="2 3" key="1">
    <citation type="submission" date="2020-11" db="EMBL/GenBank/DDBJ databases">
        <title>Amino acid is mineralized and recycled by bacteria in oceanic microbiome.</title>
        <authorList>
            <person name="Zheng L.Y."/>
        </authorList>
    </citation>
    <scope>NUCLEOTIDE SEQUENCE [LARGE SCALE GENOMIC DNA]</scope>
    <source>
        <strain evidence="2 3">A32-1</strain>
    </source>
</reference>
<evidence type="ECO:0008006" key="4">
    <source>
        <dbReference type="Google" id="ProtNLM"/>
    </source>
</evidence>
<accession>A0A7S8MVX6</accession>
<evidence type="ECO:0000313" key="2">
    <source>
        <dbReference type="EMBL" id="QPE03688.1"/>
    </source>
</evidence>
<dbReference type="RefSeq" id="WP_195691781.1">
    <property type="nucleotide sequence ID" value="NZ_CP064760.1"/>
</dbReference>
<dbReference type="KEGG" id="msf:IT882_10275"/>
<dbReference type="EMBL" id="CP064760">
    <property type="protein sequence ID" value="QPE03688.1"/>
    <property type="molecule type" value="Genomic_DNA"/>
</dbReference>
<protein>
    <recommendedName>
        <fullName evidence="4">Di-and tripeptidase</fullName>
    </recommendedName>
</protein>
<name>A0A7S8MVX6_9MICO</name>